<dbReference type="PANTHER" id="PTHR39428:SF1">
    <property type="entry name" value="F420H(2)-DEPENDENT QUINONE REDUCTASE RV1261C"/>
    <property type="match status" value="1"/>
</dbReference>
<sequence>MPRIPTHAEARANPEILRRFNAAVVEEFESNGGRVGGPFADSHVLLLTMTGAKSGRRRRTPLEYFTVDGRMYIVGTRGGAPQHPAWVHNLRVNSAVRVEVGTQAYDVVADEITGDEREAIWAKMIERCPRIGTYPKPERVIPVFEPAKGVTPAVIRASPPVLIRGSPPVLIRGSPRCLNSRLAAVHPGVRCATA</sequence>
<dbReference type="NCBIfam" id="TIGR00026">
    <property type="entry name" value="hi_GC_TIGR00026"/>
    <property type="match status" value="1"/>
</dbReference>
<dbReference type="InterPro" id="IPR012349">
    <property type="entry name" value="Split_barrel_FMN-bd"/>
</dbReference>
<dbReference type="GO" id="GO:0005886">
    <property type="term" value="C:plasma membrane"/>
    <property type="evidence" value="ECO:0007669"/>
    <property type="project" value="TreeGrafter"/>
</dbReference>
<dbReference type="Gene3D" id="2.30.110.10">
    <property type="entry name" value="Electron Transport, Fmn-binding Protein, Chain A"/>
    <property type="match status" value="1"/>
</dbReference>
<dbReference type="GO" id="GO:0016491">
    <property type="term" value="F:oxidoreductase activity"/>
    <property type="evidence" value="ECO:0007669"/>
    <property type="project" value="InterPro"/>
</dbReference>
<dbReference type="EMBL" id="BCSY01000135">
    <property type="protein sequence ID" value="GAS99522.1"/>
    <property type="molecule type" value="Genomic_DNA"/>
</dbReference>
<dbReference type="STRING" id="228230.RMCC_6487"/>
<dbReference type="InterPro" id="IPR004378">
    <property type="entry name" value="F420H2_quin_Rdtase"/>
</dbReference>
<protein>
    <recommendedName>
        <fullName evidence="5">Deazaflavin-dependent nitroreductase family protein</fullName>
    </recommendedName>
</protein>
<reference evidence="4" key="2">
    <citation type="submission" date="2016-02" db="EMBL/GenBank/DDBJ databases">
        <title>Draft genome sequence of five rapidly growing Mycobacterium species.</title>
        <authorList>
            <person name="Katahira K."/>
            <person name="Gotou Y."/>
            <person name="Iida K."/>
            <person name="Ogura Y."/>
            <person name="Hayashi T."/>
        </authorList>
    </citation>
    <scope>NUCLEOTIDE SEQUENCE [LARGE SCALE GENOMIC DNA]</scope>
    <source>
        <strain evidence="4">JCM15298</strain>
    </source>
</reference>
<evidence type="ECO:0008006" key="5">
    <source>
        <dbReference type="Google" id="ProtNLM"/>
    </source>
</evidence>
<name>A0A100WJN4_MYCCR</name>
<comment type="caution">
    <text evidence="3">The sequence shown here is derived from an EMBL/GenBank/DDBJ whole genome shotgun (WGS) entry which is preliminary data.</text>
</comment>
<dbReference type="Proteomes" id="UP000069443">
    <property type="component" value="Unassembled WGS sequence"/>
</dbReference>
<comment type="similarity">
    <text evidence="1">Belongs to the F420H(2)-dependent quinone reductase family.</text>
</comment>
<keyword evidence="4" id="KW-1185">Reference proteome</keyword>
<reference evidence="4" key="1">
    <citation type="journal article" date="2016" name="Genome Announc.">
        <title>Draft Genome Sequences of Five Rapidly Growing Mycobacterium Species, M. thermoresistibile, M. fortuitum subsp. acetamidolyticum, M. canariasense, M. brisbanense, and M. novocastrense.</title>
        <authorList>
            <person name="Katahira K."/>
            <person name="Ogura Y."/>
            <person name="Gotoh Y."/>
            <person name="Hayashi T."/>
        </authorList>
    </citation>
    <scope>NUCLEOTIDE SEQUENCE [LARGE SCALE GENOMIC DNA]</scope>
    <source>
        <strain evidence="4">JCM15298</strain>
    </source>
</reference>
<evidence type="ECO:0000313" key="4">
    <source>
        <dbReference type="Proteomes" id="UP000069443"/>
    </source>
</evidence>
<dbReference type="GO" id="GO:0070967">
    <property type="term" value="F:coenzyme F420 binding"/>
    <property type="evidence" value="ECO:0007669"/>
    <property type="project" value="TreeGrafter"/>
</dbReference>
<comment type="catalytic activity">
    <reaction evidence="2">
        <text>oxidized coenzyme F420-(gamma-L-Glu)(n) + a quinol + H(+) = reduced coenzyme F420-(gamma-L-Glu)(n) + a quinone</text>
        <dbReference type="Rhea" id="RHEA:39663"/>
        <dbReference type="Rhea" id="RHEA-COMP:12939"/>
        <dbReference type="Rhea" id="RHEA-COMP:14378"/>
        <dbReference type="ChEBI" id="CHEBI:15378"/>
        <dbReference type="ChEBI" id="CHEBI:24646"/>
        <dbReference type="ChEBI" id="CHEBI:132124"/>
        <dbReference type="ChEBI" id="CHEBI:133980"/>
        <dbReference type="ChEBI" id="CHEBI:139511"/>
    </reaction>
</comment>
<evidence type="ECO:0000313" key="3">
    <source>
        <dbReference type="EMBL" id="GAS99522.1"/>
    </source>
</evidence>
<organism evidence="3 4">
    <name type="scientific">Mycolicibacterium canariasense</name>
    <name type="common">Mycobacterium canariasense</name>
    <dbReference type="NCBI Taxonomy" id="228230"/>
    <lineage>
        <taxon>Bacteria</taxon>
        <taxon>Bacillati</taxon>
        <taxon>Actinomycetota</taxon>
        <taxon>Actinomycetes</taxon>
        <taxon>Mycobacteriales</taxon>
        <taxon>Mycobacteriaceae</taxon>
        <taxon>Mycolicibacterium</taxon>
    </lineage>
</organism>
<dbReference type="PANTHER" id="PTHR39428">
    <property type="entry name" value="F420H(2)-DEPENDENT QUINONE REDUCTASE RV1261C"/>
    <property type="match status" value="1"/>
</dbReference>
<dbReference type="Pfam" id="PF04075">
    <property type="entry name" value="F420H2_quin_red"/>
    <property type="match status" value="1"/>
</dbReference>
<evidence type="ECO:0000256" key="2">
    <source>
        <dbReference type="ARBA" id="ARBA00049106"/>
    </source>
</evidence>
<evidence type="ECO:0000256" key="1">
    <source>
        <dbReference type="ARBA" id="ARBA00008710"/>
    </source>
</evidence>
<dbReference type="AlphaFoldDB" id="A0A100WJN4"/>
<gene>
    <name evidence="3" type="ORF">RMCC_6487</name>
</gene>
<accession>A0A100WJN4</accession>
<proteinExistence type="inferred from homology"/>